<dbReference type="InterPro" id="IPR016162">
    <property type="entry name" value="Ald_DH_N"/>
</dbReference>
<dbReference type="STRING" id="927083.DB32_002546"/>
<feature type="active site" evidence="5">
    <location>
        <position position="249"/>
    </location>
</feature>
<keyword evidence="10" id="KW-1185">Reference proteome</keyword>
<dbReference type="KEGG" id="samy:DB32_002546"/>
<proteinExistence type="inferred from homology"/>
<evidence type="ECO:0000313" key="10">
    <source>
        <dbReference type="Proteomes" id="UP000034883"/>
    </source>
</evidence>
<dbReference type="PROSITE" id="PS00687">
    <property type="entry name" value="ALDEHYDE_DEHYDR_GLU"/>
    <property type="match status" value="1"/>
</dbReference>
<evidence type="ECO:0000256" key="3">
    <source>
        <dbReference type="ARBA" id="ARBA00023027"/>
    </source>
</evidence>
<dbReference type="FunFam" id="3.40.309.10:FF:000003">
    <property type="entry name" value="Aldehyde dehydrogenase"/>
    <property type="match status" value="1"/>
</dbReference>
<evidence type="ECO:0000259" key="8">
    <source>
        <dbReference type="Pfam" id="PF00171"/>
    </source>
</evidence>
<keyword evidence="2 4" id="KW-0560">Oxidoreductase</keyword>
<evidence type="ECO:0000256" key="7">
    <source>
        <dbReference type="RuleBase" id="RU003345"/>
    </source>
</evidence>
<dbReference type="Gene3D" id="3.40.605.10">
    <property type="entry name" value="Aldehyde Dehydrogenase, Chain A, domain 1"/>
    <property type="match status" value="1"/>
</dbReference>
<dbReference type="InterPro" id="IPR012394">
    <property type="entry name" value="Aldehyde_DH_NAD(P)"/>
</dbReference>
<feature type="domain" description="Aldehyde dehydrogenase" evidence="8">
    <location>
        <begin position="14"/>
        <end position="441"/>
    </location>
</feature>
<evidence type="ECO:0000256" key="6">
    <source>
        <dbReference type="PROSITE-ProRule" id="PRU10007"/>
    </source>
</evidence>
<dbReference type="RefSeq" id="WP_053232641.1">
    <property type="nucleotide sequence ID" value="NZ_CP011125.1"/>
</dbReference>
<comment type="similarity">
    <text evidence="1 4 7">Belongs to the aldehyde dehydrogenase family.</text>
</comment>
<dbReference type="InterPro" id="IPR015590">
    <property type="entry name" value="Aldehyde_DH_dom"/>
</dbReference>
<evidence type="ECO:0000313" key="9">
    <source>
        <dbReference type="EMBL" id="AKF05397.1"/>
    </source>
</evidence>
<dbReference type="InterPro" id="IPR029510">
    <property type="entry name" value="Ald_DH_CS_GLU"/>
</dbReference>
<accession>A0A0F6YH68</accession>
<reference evidence="9 10" key="1">
    <citation type="submission" date="2015-03" db="EMBL/GenBank/DDBJ databases">
        <title>Genome assembly of Sandaracinus amylolyticus DSM 53668.</title>
        <authorList>
            <person name="Sharma G."/>
            <person name="Subramanian S."/>
        </authorList>
    </citation>
    <scope>NUCLEOTIDE SEQUENCE [LARGE SCALE GENOMIC DNA]</scope>
    <source>
        <strain evidence="9 10">DSM 53668</strain>
    </source>
</reference>
<evidence type="ECO:0000256" key="1">
    <source>
        <dbReference type="ARBA" id="ARBA00009986"/>
    </source>
</evidence>
<evidence type="ECO:0000256" key="2">
    <source>
        <dbReference type="ARBA" id="ARBA00023002"/>
    </source>
</evidence>
<dbReference type="InterPro" id="IPR016161">
    <property type="entry name" value="Ald_DH/histidinol_DH"/>
</dbReference>
<dbReference type="Gene3D" id="3.40.309.10">
    <property type="entry name" value="Aldehyde Dehydrogenase, Chain A, domain 2"/>
    <property type="match status" value="1"/>
</dbReference>
<keyword evidence="3" id="KW-0520">NAD</keyword>
<sequence length="472" mass="51397">MDQSIDHEIQRVFSAQRARRWHVAQTSAADRIAKLRTLKEAILSRRDELAAAVHKDFRKSKAEFELTEIHPVVDEINHAIEHLADWMKPESVTTPLVLAGAKSTIRYEPRGVVLIVSPWNYPFNLLAAPLVGAIAAGNCVVLKPSSKTAHLAEAVAELIRSVFREDEVAIFTGSHQVADSLLALPFDHVLFTGSTNVGKKVMHAAADHLATITLELGGKSPVIIDRSADVEGAAKRIMWGKCVNAGQTCIAPDHAFVHRDVLDRFVAASRATVERFYGATEDARKASEDFPRLIDDAAFRRVSTLLEKSIAMGARPAFGGVTDASERYVAPTLLTNVTHDMPIMGEEIFGPILPVLPIDSVEEACTKIQAGDKPLALYLFASDRAVIDRVFSSTTSGGAVLNDVFLHVANPYLPFGGVGASGMGHYHGHHGFKTFSHARAVVDRIASALPLFYPPYDEARPKVAAQLLRVLE</sequence>
<dbReference type="PANTHER" id="PTHR43570">
    <property type="entry name" value="ALDEHYDE DEHYDROGENASE"/>
    <property type="match status" value="1"/>
</dbReference>
<protein>
    <recommendedName>
        <fullName evidence="4">Aldehyde dehydrogenase</fullName>
    </recommendedName>
</protein>
<dbReference type="OrthoDB" id="9762436at2"/>
<evidence type="ECO:0000256" key="5">
    <source>
        <dbReference type="PIRSR" id="PIRSR036492-1"/>
    </source>
</evidence>
<dbReference type="PANTHER" id="PTHR43570:SF20">
    <property type="entry name" value="ALDEHYDE DEHYDROGENASE ALDX-RELATED"/>
    <property type="match status" value="1"/>
</dbReference>
<dbReference type="InterPro" id="IPR016163">
    <property type="entry name" value="Ald_DH_C"/>
</dbReference>
<dbReference type="Pfam" id="PF00171">
    <property type="entry name" value="Aldedh"/>
    <property type="match status" value="1"/>
</dbReference>
<evidence type="ECO:0000256" key="4">
    <source>
        <dbReference type="PIRNR" id="PIRNR036492"/>
    </source>
</evidence>
<dbReference type="GO" id="GO:0004029">
    <property type="term" value="F:aldehyde dehydrogenase (NAD+) activity"/>
    <property type="evidence" value="ECO:0007669"/>
    <property type="project" value="TreeGrafter"/>
</dbReference>
<dbReference type="GO" id="GO:0005737">
    <property type="term" value="C:cytoplasm"/>
    <property type="evidence" value="ECO:0007669"/>
    <property type="project" value="TreeGrafter"/>
</dbReference>
<dbReference type="AlphaFoldDB" id="A0A0F6YH68"/>
<organism evidence="9 10">
    <name type="scientific">Sandaracinus amylolyticus</name>
    <dbReference type="NCBI Taxonomy" id="927083"/>
    <lineage>
        <taxon>Bacteria</taxon>
        <taxon>Pseudomonadati</taxon>
        <taxon>Myxococcota</taxon>
        <taxon>Polyangia</taxon>
        <taxon>Polyangiales</taxon>
        <taxon>Sandaracinaceae</taxon>
        <taxon>Sandaracinus</taxon>
    </lineage>
</organism>
<name>A0A0F6YH68_9BACT</name>
<dbReference type="EMBL" id="CP011125">
    <property type="protein sequence ID" value="AKF05397.1"/>
    <property type="molecule type" value="Genomic_DNA"/>
</dbReference>
<dbReference type="PIRSF" id="PIRSF036492">
    <property type="entry name" value="ALDH"/>
    <property type="match status" value="1"/>
</dbReference>
<dbReference type="SUPFAM" id="SSF53720">
    <property type="entry name" value="ALDH-like"/>
    <property type="match status" value="1"/>
</dbReference>
<gene>
    <name evidence="9" type="ORF">DB32_002546</name>
</gene>
<dbReference type="Proteomes" id="UP000034883">
    <property type="component" value="Chromosome"/>
</dbReference>
<feature type="active site" evidence="5 6">
    <location>
        <position position="215"/>
    </location>
</feature>
<dbReference type="FunFam" id="3.40.605.10:FF:000004">
    <property type="entry name" value="Aldehyde dehydrogenase"/>
    <property type="match status" value="1"/>
</dbReference>
<dbReference type="GO" id="GO:0006081">
    <property type="term" value="P:aldehyde metabolic process"/>
    <property type="evidence" value="ECO:0007669"/>
    <property type="project" value="InterPro"/>
</dbReference>